<dbReference type="Gene3D" id="3.20.20.70">
    <property type="entry name" value="Aldolase class I"/>
    <property type="match status" value="1"/>
</dbReference>
<dbReference type="Pfam" id="PF00121">
    <property type="entry name" value="TIM"/>
    <property type="match status" value="1"/>
</dbReference>
<name>A0A0G0Y7N0_9BACT</name>
<dbReference type="EMBL" id="LCCN01000005">
    <property type="protein sequence ID" value="KKS32714.1"/>
    <property type="molecule type" value="Genomic_DNA"/>
</dbReference>
<dbReference type="InterPro" id="IPR000652">
    <property type="entry name" value="Triosephosphate_isomerase"/>
</dbReference>
<dbReference type="Proteomes" id="UP000034160">
    <property type="component" value="Unassembled WGS sequence"/>
</dbReference>
<keyword evidence="1" id="KW-0413">Isomerase</keyword>
<protein>
    <submittedName>
        <fullName evidence="1">Triosephosphate isomerase</fullName>
    </submittedName>
</protein>
<evidence type="ECO:0000313" key="2">
    <source>
        <dbReference type="Proteomes" id="UP000034160"/>
    </source>
</evidence>
<comment type="caution">
    <text evidence="1">The sequence shown here is derived from an EMBL/GenBank/DDBJ whole genome shotgun (WGS) entry which is preliminary data.</text>
</comment>
<dbReference type="STRING" id="1618356.UU93_C0005G0022"/>
<dbReference type="GO" id="GO:0004807">
    <property type="term" value="F:triose-phosphate isomerase activity"/>
    <property type="evidence" value="ECO:0007669"/>
    <property type="project" value="InterPro"/>
</dbReference>
<organism evidence="1 2">
    <name type="scientific">Candidatus Amesbacteria bacterium GW2011_GWA2_42_12</name>
    <dbReference type="NCBI Taxonomy" id="1618356"/>
    <lineage>
        <taxon>Bacteria</taxon>
        <taxon>Candidatus Amesiibacteriota</taxon>
    </lineage>
</organism>
<dbReference type="AlphaFoldDB" id="A0A0G0Y7N0"/>
<sequence length="193" mass="20893">MIAVNFKKYINGNKAVDLAKICKKVADETGVKIIVAVQVEDLESCLETGIECWSQKPEDAKYNFSGTLLNHSDYPLTDEVLNAQCSVLNIIKCVCISNISQAAKLANLTINYIAFEPHELIGNTEKSVSSEKPEDIQRLASSVQCPVLVGAGVHSAEDVKIALKMGAKGILVATDVVKASDPEKELRELAEAF</sequence>
<dbReference type="SUPFAM" id="SSF110399">
    <property type="entry name" value="ThiG-like"/>
    <property type="match status" value="1"/>
</dbReference>
<evidence type="ECO:0000313" key="1">
    <source>
        <dbReference type="EMBL" id="KKS32714.1"/>
    </source>
</evidence>
<proteinExistence type="predicted"/>
<dbReference type="InterPro" id="IPR013785">
    <property type="entry name" value="Aldolase_TIM"/>
</dbReference>
<accession>A0A0G0Y7N0</accession>
<reference evidence="1 2" key="1">
    <citation type="journal article" date="2015" name="Nature">
        <title>rRNA introns, odd ribosomes, and small enigmatic genomes across a large radiation of phyla.</title>
        <authorList>
            <person name="Brown C.T."/>
            <person name="Hug L.A."/>
            <person name="Thomas B.C."/>
            <person name="Sharon I."/>
            <person name="Castelle C.J."/>
            <person name="Singh A."/>
            <person name="Wilkins M.J."/>
            <person name="Williams K.H."/>
            <person name="Banfield J.F."/>
        </authorList>
    </citation>
    <scope>NUCLEOTIDE SEQUENCE [LARGE SCALE GENOMIC DNA]</scope>
</reference>
<dbReference type="NCBIfam" id="NF003302">
    <property type="entry name" value="PRK04302.1"/>
    <property type="match status" value="1"/>
</dbReference>
<dbReference type="PROSITE" id="PS51440">
    <property type="entry name" value="TIM_2"/>
    <property type="match status" value="1"/>
</dbReference>
<gene>
    <name evidence="1" type="ORF">UU93_C0005G0022</name>
</gene>